<dbReference type="Pfam" id="PF25954">
    <property type="entry name" value="Beta-barrel_RND_2"/>
    <property type="match status" value="1"/>
</dbReference>
<name>A0ABP3WM02_9GAMM</name>
<dbReference type="InterPro" id="IPR006143">
    <property type="entry name" value="RND_pump_MFP"/>
</dbReference>
<dbReference type="RefSeq" id="WP_343818203.1">
    <property type="nucleotide sequence ID" value="NZ_BAAAFA010000009.1"/>
</dbReference>
<dbReference type="NCBIfam" id="TIGR01730">
    <property type="entry name" value="RND_mfp"/>
    <property type="match status" value="1"/>
</dbReference>
<dbReference type="InterPro" id="IPR058637">
    <property type="entry name" value="YknX-like_C"/>
</dbReference>
<gene>
    <name evidence="7" type="ORF">GCM10009111_27660</name>
</gene>
<dbReference type="Pfam" id="PF25917">
    <property type="entry name" value="BSH_RND"/>
    <property type="match status" value="1"/>
</dbReference>
<evidence type="ECO:0000313" key="8">
    <source>
        <dbReference type="Proteomes" id="UP001500021"/>
    </source>
</evidence>
<accession>A0ABP3WM02</accession>
<keyword evidence="2" id="KW-0175">Coiled coil</keyword>
<proteinExistence type="inferred from homology"/>
<feature type="domain" description="Multidrug resistance protein MdtA-like barrel-sandwich hybrid" evidence="4">
    <location>
        <begin position="75"/>
        <end position="195"/>
    </location>
</feature>
<reference evidence="8" key="1">
    <citation type="journal article" date="2019" name="Int. J. Syst. Evol. Microbiol.">
        <title>The Global Catalogue of Microorganisms (GCM) 10K type strain sequencing project: providing services to taxonomists for standard genome sequencing and annotation.</title>
        <authorList>
            <consortium name="The Broad Institute Genomics Platform"/>
            <consortium name="The Broad Institute Genome Sequencing Center for Infectious Disease"/>
            <person name="Wu L."/>
            <person name="Ma J."/>
        </authorList>
    </citation>
    <scope>NUCLEOTIDE SEQUENCE [LARGE SCALE GENOMIC DNA]</scope>
    <source>
        <strain evidence="8">JCM 15608</strain>
    </source>
</reference>
<feature type="domain" description="CusB-like beta-barrel" evidence="5">
    <location>
        <begin position="212"/>
        <end position="278"/>
    </location>
</feature>
<evidence type="ECO:0000256" key="1">
    <source>
        <dbReference type="ARBA" id="ARBA00009477"/>
    </source>
</evidence>
<dbReference type="InterPro" id="IPR058625">
    <property type="entry name" value="MdtA-like_BSH"/>
</dbReference>
<dbReference type="EMBL" id="BAAAFA010000009">
    <property type="protein sequence ID" value="GAA0821127.1"/>
    <property type="molecule type" value="Genomic_DNA"/>
</dbReference>
<dbReference type="Gene3D" id="2.40.30.170">
    <property type="match status" value="1"/>
</dbReference>
<feature type="transmembrane region" description="Helical" evidence="3">
    <location>
        <begin position="12"/>
        <end position="34"/>
    </location>
</feature>
<protein>
    <submittedName>
        <fullName evidence="7">Efflux RND transporter periplasmic adaptor subunit</fullName>
    </submittedName>
</protein>
<dbReference type="Pfam" id="PF25989">
    <property type="entry name" value="YknX_C"/>
    <property type="match status" value="1"/>
</dbReference>
<comment type="caution">
    <text evidence="7">The sequence shown here is derived from an EMBL/GenBank/DDBJ whole genome shotgun (WGS) entry which is preliminary data.</text>
</comment>
<keyword evidence="3" id="KW-0812">Transmembrane</keyword>
<evidence type="ECO:0000259" key="6">
    <source>
        <dbReference type="Pfam" id="PF25989"/>
    </source>
</evidence>
<comment type="similarity">
    <text evidence="1">Belongs to the membrane fusion protein (MFP) (TC 8.A.1) family.</text>
</comment>
<dbReference type="Proteomes" id="UP001500021">
    <property type="component" value="Unassembled WGS sequence"/>
</dbReference>
<keyword evidence="3" id="KW-0472">Membrane</keyword>
<dbReference type="PANTHER" id="PTHR30469:SF16">
    <property type="entry name" value="HAE1 FAMILY EFFLUX PUMP MFP COMPONENT"/>
    <property type="match status" value="1"/>
</dbReference>
<keyword evidence="8" id="KW-1185">Reference proteome</keyword>
<dbReference type="Gene3D" id="2.40.50.100">
    <property type="match status" value="1"/>
</dbReference>
<feature type="domain" description="YknX-like C-terminal permuted SH3-like" evidence="6">
    <location>
        <begin position="287"/>
        <end position="354"/>
    </location>
</feature>
<evidence type="ECO:0000256" key="2">
    <source>
        <dbReference type="SAM" id="Coils"/>
    </source>
</evidence>
<dbReference type="InterPro" id="IPR058792">
    <property type="entry name" value="Beta-barrel_RND_2"/>
</dbReference>
<dbReference type="SUPFAM" id="SSF111369">
    <property type="entry name" value="HlyD-like secretion proteins"/>
    <property type="match status" value="1"/>
</dbReference>
<keyword evidence="3" id="KW-1133">Transmembrane helix</keyword>
<evidence type="ECO:0000259" key="4">
    <source>
        <dbReference type="Pfam" id="PF25917"/>
    </source>
</evidence>
<evidence type="ECO:0000259" key="5">
    <source>
        <dbReference type="Pfam" id="PF25954"/>
    </source>
</evidence>
<sequence length="370" mass="40218">MSNNSSAGKSSLASRIPLLLITAVLVGLIIYLQWPASEQAQKSFKREVPVKMTKVVLAEFVDSVEAVGTARANEQVLLTSKYSNLIDEVYFEDGQVVKKGDLLVKFTNQEELAKVSELEANLSESTAQLTRLSELLTSKATSKSIVDQQTAKTKAIEAQLVSARSKVEELTIRAPFSGVLGFREVSRGSYINAGSVITNLDDLSVIKVDFFLPERLLTQIVIGQKVSASNTAYKNEQFIGEISAIDSRIDASTRMIKVRASIKNEHLKLRPGMLLSIEVLLATENTLQLPESAIIPIEDKHYVFVVIDNKAVRKAIVLGRRHPGVVEVASGLIEDENVVVEGALKLRDGAAVKVIGAVEDTATDTNDKGA</sequence>
<dbReference type="Gene3D" id="2.40.420.20">
    <property type="match status" value="1"/>
</dbReference>
<dbReference type="PANTHER" id="PTHR30469">
    <property type="entry name" value="MULTIDRUG RESISTANCE PROTEIN MDTA"/>
    <property type="match status" value="1"/>
</dbReference>
<evidence type="ECO:0000313" key="7">
    <source>
        <dbReference type="EMBL" id="GAA0821127.1"/>
    </source>
</evidence>
<organism evidence="7 8">
    <name type="scientific">Colwellia asteriadis</name>
    <dbReference type="NCBI Taxonomy" id="517723"/>
    <lineage>
        <taxon>Bacteria</taxon>
        <taxon>Pseudomonadati</taxon>
        <taxon>Pseudomonadota</taxon>
        <taxon>Gammaproteobacteria</taxon>
        <taxon>Alteromonadales</taxon>
        <taxon>Colwelliaceae</taxon>
        <taxon>Colwellia</taxon>
    </lineage>
</organism>
<dbReference type="Gene3D" id="1.10.287.470">
    <property type="entry name" value="Helix hairpin bin"/>
    <property type="match status" value="1"/>
</dbReference>
<feature type="coiled-coil region" evidence="2">
    <location>
        <begin position="108"/>
        <end position="135"/>
    </location>
</feature>
<evidence type="ECO:0000256" key="3">
    <source>
        <dbReference type="SAM" id="Phobius"/>
    </source>
</evidence>